<dbReference type="GO" id="GO:0055085">
    <property type="term" value="P:transmembrane transport"/>
    <property type="evidence" value="ECO:0007669"/>
    <property type="project" value="InterPro"/>
</dbReference>
<dbReference type="Pfam" id="PF00528">
    <property type="entry name" value="BPD_transp_1"/>
    <property type="match status" value="1"/>
</dbReference>
<feature type="transmembrane region" description="Helical" evidence="7">
    <location>
        <begin position="269"/>
        <end position="287"/>
    </location>
</feature>
<feature type="transmembrane region" description="Helical" evidence="7">
    <location>
        <begin position="132"/>
        <end position="154"/>
    </location>
</feature>
<evidence type="ECO:0000256" key="3">
    <source>
        <dbReference type="ARBA" id="ARBA00022475"/>
    </source>
</evidence>
<dbReference type="SUPFAM" id="SSF161098">
    <property type="entry name" value="MetI-like"/>
    <property type="match status" value="1"/>
</dbReference>
<dbReference type="STRING" id="1672749.BJF92_07405"/>
<proteinExistence type="inferred from homology"/>
<keyword evidence="2 7" id="KW-0813">Transport</keyword>
<accession>A0A1Q9AD04</accession>
<feature type="transmembrane region" description="Helical" evidence="7">
    <location>
        <begin position="208"/>
        <end position="230"/>
    </location>
</feature>
<keyword evidence="5 7" id="KW-1133">Transmembrane helix</keyword>
<protein>
    <submittedName>
        <fullName evidence="9">Sugar ABC transporter permease</fullName>
    </submittedName>
</protein>
<sequence length="302" mass="33363">MSDTALASRPLTPAAKVPALRRRRFNAYRAVQAACMLIIALVIVSPLFLLAVASLKDDRFQILADMGTFRAFWVSNPTLNNFAEVAHFSGELAFGRYLLNSLIILFCTVVGGLVVNSMAGFVLAWGSLRGRAVVLAIVIALYVIPQESIIMPLVIMVSRAGITDGFAVQIVPWIASPLYTFLFYQFFAQLPKDLFEAAEMDGASVFRVYRSIFLPLSLPALATVSILMGIEAWNQYLWPILVTQTDYARPISVAIATFFGQDSIFWDRAMAASVLMMLPILAFYLAFQRWFVSSFVGSAIKG</sequence>
<dbReference type="PANTHER" id="PTHR43744">
    <property type="entry name" value="ABC TRANSPORTER PERMEASE PROTEIN MG189-RELATED-RELATED"/>
    <property type="match status" value="1"/>
</dbReference>
<evidence type="ECO:0000259" key="8">
    <source>
        <dbReference type="PROSITE" id="PS50928"/>
    </source>
</evidence>
<evidence type="ECO:0000313" key="10">
    <source>
        <dbReference type="Proteomes" id="UP000186143"/>
    </source>
</evidence>
<comment type="subcellular location">
    <subcellularLocation>
        <location evidence="1 7">Cell membrane</location>
        <topology evidence="1 7">Multi-pass membrane protein</topology>
    </subcellularLocation>
</comment>
<reference evidence="9 10" key="1">
    <citation type="submission" date="2016-09" db="EMBL/GenBank/DDBJ databases">
        <title>Rhizobium sp. nov., a novel species isolated from the rice rhizosphere.</title>
        <authorList>
            <person name="Zhao J."/>
            <person name="Zhang X."/>
        </authorList>
    </citation>
    <scope>NUCLEOTIDE SEQUENCE [LARGE SCALE GENOMIC DNA]</scope>
    <source>
        <strain evidence="9 10">MH17</strain>
    </source>
</reference>
<organism evidence="9 10">
    <name type="scientific">Xaviernesmea rhizosphaerae</name>
    <dbReference type="NCBI Taxonomy" id="1672749"/>
    <lineage>
        <taxon>Bacteria</taxon>
        <taxon>Pseudomonadati</taxon>
        <taxon>Pseudomonadota</taxon>
        <taxon>Alphaproteobacteria</taxon>
        <taxon>Hyphomicrobiales</taxon>
        <taxon>Rhizobiaceae</taxon>
        <taxon>Rhizobium/Agrobacterium group</taxon>
        <taxon>Xaviernesmea</taxon>
    </lineage>
</organism>
<dbReference type="CDD" id="cd06261">
    <property type="entry name" value="TM_PBP2"/>
    <property type="match status" value="1"/>
</dbReference>
<gene>
    <name evidence="9" type="ORF">BJF92_07405</name>
</gene>
<evidence type="ECO:0000256" key="5">
    <source>
        <dbReference type="ARBA" id="ARBA00022989"/>
    </source>
</evidence>
<evidence type="ECO:0000313" key="9">
    <source>
        <dbReference type="EMBL" id="OLP52801.1"/>
    </source>
</evidence>
<evidence type="ECO:0000256" key="4">
    <source>
        <dbReference type="ARBA" id="ARBA00022692"/>
    </source>
</evidence>
<feature type="transmembrane region" description="Helical" evidence="7">
    <location>
        <begin position="102"/>
        <end position="125"/>
    </location>
</feature>
<evidence type="ECO:0000256" key="1">
    <source>
        <dbReference type="ARBA" id="ARBA00004651"/>
    </source>
</evidence>
<comment type="similarity">
    <text evidence="7">Belongs to the binding-protein-dependent transport system permease family.</text>
</comment>
<evidence type="ECO:0000256" key="2">
    <source>
        <dbReference type="ARBA" id="ARBA00022448"/>
    </source>
</evidence>
<keyword evidence="6 7" id="KW-0472">Membrane</keyword>
<dbReference type="PROSITE" id="PS50928">
    <property type="entry name" value="ABC_TM1"/>
    <property type="match status" value="1"/>
</dbReference>
<comment type="caution">
    <text evidence="9">The sequence shown here is derived from an EMBL/GenBank/DDBJ whole genome shotgun (WGS) entry which is preliminary data.</text>
</comment>
<keyword evidence="4 7" id="KW-0812">Transmembrane</keyword>
<dbReference type="OrthoDB" id="9815445at2"/>
<dbReference type="AlphaFoldDB" id="A0A1Q9AD04"/>
<dbReference type="GO" id="GO:0005886">
    <property type="term" value="C:plasma membrane"/>
    <property type="evidence" value="ECO:0007669"/>
    <property type="project" value="UniProtKB-SubCell"/>
</dbReference>
<feature type="domain" description="ABC transmembrane type-1" evidence="8">
    <location>
        <begin position="98"/>
        <end position="287"/>
    </location>
</feature>
<dbReference type="InterPro" id="IPR000515">
    <property type="entry name" value="MetI-like"/>
</dbReference>
<dbReference type="EMBL" id="MKIO01000042">
    <property type="protein sequence ID" value="OLP52801.1"/>
    <property type="molecule type" value="Genomic_DNA"/>
</dbReference>
<name>A0A1Q9AD04_9HYPH</name>
<feature type="transmembrane region" description="Helical" evidence="7">
    <location>
        <begin position="166"/>
        <end position="187"/>
    </location>
</feature>
<evidence type="ECO:0000256" key="7">
    <source>
        <dbReference type="RuleBase" id="RU363032"/>
    </source>
</evidence>
<dbReference type="Proteomes" id="UP000186143">
    <property type="component" value="Unassembled WGS sequence"/>
</dbReference>
<dbReference type="InterPro" id="IPR035906">
    <property type="entry name" value="MetI-like_sf"/>
</dbReference>
<feature type="transmembrane region" description="Helical" evidence="7">
    <location>
        <begin position="30"/>
        <end position="53"/>
    </location>
</feature>
<keyword evidence="3" id="KW-1003">Cell membrane</keyword>
<evidence type="ECO:0000256" key="6">
    <source>
        <dbReference type="ARBA" id="ARBA00023136"/>
    </source>
</evidence>
<dbReference type="Gene3D" id="1.10.3720.10">
    <property type="entry name" value="MetI-like"/>
    <property type="match status" value="1"/>
</dbReference>
<dbReference type="PANTHER" id="PTHR43744:SF12">
    <property type="entry name" value="ABC TRANSPORTER PERMEASE PROTEIN MG189-RELATED"/>
    <property type="match status" value="1"/>
</dbReference>